<dbReference type="PROSITE" id="PS51257">
    <property type="entry name" value="PROKAR_LIPOPROTEIN"/>
    <property type="match status" value="1"/>
</dbReference>
<feature type="signal peptide" evidence="1">
    <location>
        <begin position="1"/>
        <end position="25"/>
    </location>
</feature>
<dbReference type="Gene3D" id="3.40.710.10">
    <property type="entry name" value="DD-peptidase/beta-lactamase superfamily"/>
    <property type="match status" value="1"/>
</dbReference>
<proteinExistence type="predicted"/>
<dbReference type="Pfam" id="PF00144">
    <property type="entry name" value="Beta-lactamase"/>
    <property type="match status" value="1"/>
</dbReference>
<dbReference type="InterPro" id="IPR001466">
    <property type="entry name" value="Beta-lactam-related"/>
</dbReference>
<evidence type="ECO:0000313" key="3">
    <source>
        <dbReference type="EMBL" id="MBB6068888.1"/>
    </source>
</evidence>
<evidence type="ECO:0000313" key="4">
    <source>
        <dbReference type="Proteomes" id="UP000582837"/>
    </source>
</evidence>
<organism evidence="3 4">
    <name type="scientific">Longimicrobium terrae</name>
    <dbReference type="NCBI Taxonomy" id="1639882"/>
    <lineage>
        <taxon>Bacteria</taxon>
        <taxon>Pseudomonadati</taxon>
        <taxon>Gemmatimonadota</taxon>
        <taxon>Longimicrobiia</taxon>
        <taxon>Longimicrobiales</taxon>
        <taxon>Longimicrobiaceae</taxon>
        <taxon>Longimicrobium</taxon>
    </lineage>
</organism>
<evidence type="ECO:0000256" key="1">
    <source>
        <dbReference type="SAM" id="SignalP"/>
    </source>
</evidence>
<dbReference type="PANTHER" id="PTHR43283:SF18">
    <property type="match status" value="1"/>
</dbReference>
<keyword evidence="1" id="KW-0732">Signal</keyword>
<protein>
    <submittedName>
        <fullName evidence="3">CubicO group peptidase (Beta-lactamase class C family)</fullName>
    </submittedName>
</protein>
<reference evidence="3 4" key="1">
    <citation type="submission" date="2020-08" db="EMBL/GenBank/DDBJ databases">
        <title>Genomic Encyclopedia of Type Strains, Phase IV (KMG-IV): sequencing the most valuable type-strain genomes for metagenomic binning, comparative biology and taxonomic classification.</title>
        <authorList>
            <person name="Goeker M."/>
        </authorList>
    </citation>
    <scope>NUCLEOTIDE SEQUENCE [LARGE SCALE GENOMIC DNA]</scope>
    <source>
        <strain evidence="3 4">DSM 29007</strain>
    </source>
</reference>
<feature type="domain" description="Beta-lactamase-related" evidence="2">
    <location>
        <begin position="54"/>
        <end position="357"/>
    </location>
</feature>
<feature type="chain" id="PRO_5032453018" evidence="1">
    <location>
        <begin position="26"/>
        <end position="376"/>
    </location>
</feature>
<dbReference type="AlphaFoldDB" id="A0A841GU87"/>
<gene>
    <name evidence="3" type="ORF">HNQ61_000499</name>
</gene>
<dbReference type="InterPro" id="IPR050789">
    <property type="entry name" value="Diverse_Enzym_Activities"/>
</dbReference>
<accession>A0A841GU87</accession>
<dbReference type="RefSeq" id="WP_170031352.1">
    <property type="nucleotide sequence ID" value="NZ_JABDTL010000001.1"/>
</dbReference>
<dbReference type="EMBL" id="JACHIA010000001">
    <property type="protein sequence ID" value="MBB6068888.1"/>
    <property type="molecule type" value="Genomic_DNA"/>
</dbReference>
<dbReference type="Proteomes" id="UP000582837">
    <property type="component" value="Unassembled WGS sequence"/>
</dbReference>
<dbReference type="PANTHER" id="PTHR43283">
    <property type="entry name" value="BETA-LACTAMASE-RELATED"/>
    <property type="match status" value="1"/>
</dbReference>
<evidence type="ECO:0000259" key="2">
    <source>
        <dbReference type="Pfam" id="PF00144"/>
    </source>
</evidence>
<dbReference type="SUPFAM" id="SSF56601">
    <property type="entry name" value="beta-lactamase/transpeptidase-like"/>
    <property type="match status" value="1"/>
</dbReference>
<keyword evidence="4" id="KW-1185">Reference proteome</keyword>
<comment type="caution">
    <text evidence="3">The sequence shown here is derived from an EMBL/GenBank/DDBJ whole genome shotgun (WGS) entry which is preliminary data.</text>
</comment>
<dbReference type="InterPro" id="IPR012338">
    <property type="entry name" value="Beta-lactam/transpept-like"/>
</dbReference>
<name>A0A841GU87_9BACT</name>
<sequence length="376" mass="40812">MTAIRRGLLLLPLLLAACAPRPSTIAVPFPAPSTAETASPLAATLDRNAPLWLAEHHVPSVSIAYIRGGRVLWTRVYGEQSEGVPATAQTLYNVASLAKPVSAETMLRLAAAGRVSLDEPLAGSWVDPDVAADPRHQRLTPRIALSHRTGFPNWRFQTPGGTLAFNRDPGTVLGYSGEGYEYARRFAQRKLGTDWESLASQYVFGPLGMNRTTYTRQPWFAGRIASPYGREGRYRDPAIQDSALASDDLYTTAGDYAAFLVAVMNRDGLPAAFAAQRDSLHVVNEEATARCDRTRAAPCPRVGMGLGWEIMEFPGETVRMHSGADWGESTLAFYFAETHDGAVILTNGANGMQVAIRAIDLLFPDSQLAADARSYK</sequence>